<feature type="repeat" description="ANK" evidence="3">
    <location>
        <begin position="127"/>
        <end position="159"/>
    </location>
</feature>
<organism evidence="4 5">
    <name type="scientific">Mytilus edulis</name>
    <name type="common">Blue mussel</name>
    <dbReference type="NCBI Taxonomy" id="6550"/>
    <lineage>
        <taxon>Eukaryota</taxon>
        <taxon>Metazoa</taxon>
        <taxon>Spiralia</taxon>
        <taxon>Lophotrochozoa</taxon>
        <taxon>Mollusca</taxon>
        <taxon>Bivalvia</taxon>
        <taxon>Autobranchia</taxon>
        <taxon>Pteriomorphia</taxon>
        <taxon>Mytilida</taxon>
        <taxon>Mytiloidea</taxon>
        <taxon>Mytilidae</taxon>
        <taxon>Mytilinae</taxon>
        <taxon>Mytilus</taxon>
    </lineage>
</organism>
<dbReference type="PROSITE" id="PS50297">
    <property type="entry name" value="ANK_REP_REGION"/>
    <property type="match status" value="2"/>
</dbReference>
<name>A0A8S3PLV0_MYTED</name>
<protein>
    <recommendedName>
        <fullName evidence="6">Ankyrin repeat protein</fullName>
    </recommendedName>
</protein>
<reference evidence="4" key="1">
    <citation type="submission" date="2021-03" db="EMBL/GenBank/DDBJ databases">
        <authorList>
            <person name="Bekaert M."/>
        </authorList>
    </citation>
    <scope>NUCLEOTIDE SEQUENCE</scope>
</reference>
<feature type="repeat" description="ANK" evidence="3">
    <location>
        <begin position="87"/>
        <end position="109"/>
    </location>
</feature>
<evidence type="ECO:0008006" key="6">
    <source>
        <dbReference type="Google" id="ProtNLM"/>
    </source>
</evidence>
<dbReference type="EMBL" id="CAJPWZ010000004">
    <property type="protein sequence ID" value="CAG2184442.1"/>
    <property type="molecule type" value="Genomic_DNA"/>
</dbReference>
<dbReference type="OrthoDB" id="6042147at2759"/>
<evidence type="ECO:0000256" key="1">
    <source>
        <dbReference type="ARBA" id="ARBA00022737"/>
    </source>
</evidence>
<dbReference type="InterPro" id="IPR002110">
    <property type="entry name" value="Ankyrin_rpt"/>
</dbReference>
<dbReference type="Pfam" id="PF00023">
    <property type="entry name" value="Ank"/>
    <property type="match status" value="1"/>
</dbReference>
<sequence>MNIVKLLVEIGLSTNARTKNDCIPLYLACEKGQYNTVKFLSDLKELTLNTCVDTTIQDENGWSVMRVAYLKGHTEVVKVLIEVASNDGQTPLYLAYRRGCHDIVKYLLDLNDQTFKSRVDTTTRDEKGWSVLHTACYYGHTEIVKLLIDDGMNVNDTTT</sequence>
<keyword evidence="2 3" id="KW-0040">ANK repeat</keyword>
<proteinExistence type="predicted"/>
<dbReference type="InterPro" id="IPR036770">
    <property type="entry name" value="Ankyrin_rpt-contain_sf"/>
</dbReference>
<dbReference type="SUPFAM" id="SSF48403">
    <property type="entry name" value="Ankyrin repeat"/>
    <property type="match status" value="1"/>
</dbReference>
<accession>A0A8S3PLV0</accession>
<dbReference type="Proteomes" id="UP000683360">
    <property type="component" value="Unassembled WGS sequence"/>
</dbReference>
<comment type="caution">
    <text evidence="4">The sequence shown here is derived from an EMBL/GenBank/DDBJ whole genome shotgun (WGS) entry which is preliminary data.</text>
</comment>
<evidence type="ECO:0000256" key="3">
    <source>
        <dbReference type="PROSITE-ProRule" id="PRU00023"/>
    </source>
</evidence>
<dbReference type="PROSITE" id="PS50088">
    <property type="entry name" value="ANK_REPEAT"/>
    <property type="match status" value="2"/>
</dbReference>
<evidence type="ECO:0000313" key="5">
    <source>
        <dbReference type="Proteomes" id="UP000683360"/>
    </source>
</evidence>
<evidence type="ECO:0000313" key="4">
    <source>
        <dbReference type="EMBL" id="CAG2184442.1"/>
    </source>
</evidence>
<gene>
    <name evidence="4" type="ORF">MEDL_99</name>
</gene>
<dbReference type="Pfam" id="PF12796">
    <property type="entry name" value="Ank_2"/>
    <property type="match status" value="1"/>
</dbReference>
<dbReference type="AlphaFoldDB" id="A0A8S3PLV0"/>
<dbReference type="PANTHER" id="PTHR24198:SF165">
    <property type="entry name" value="ANKYRIN REPEAT-CONTAINING PROTEIN-RELATED"/>
    <property type="match status" value="1"/>
</dbReference>
<dbReference type="Gene3D" id="1.25.40.20">
    <property type="entry name" value="Ankyrin repeat-containing domain"/>
    <property type="match status" value="2"/>
</dbReference>
<evidence type="ECO:0000256" key="2">
    <source>
        <dbReference type="ARBA" id="ARBA00023043"/>
    </source>
</evidence>
<keyword evidence="1" id="KW-0677">Repeat</keyword>
<keyword evidence="5" id="KW-1185">Reference proteome</keyword>
<dbReference type="SMART" id="SM00248">
    <property type="entry name" value="ANK"/>
    <property type="match status" value="3"/>
</dbReference>
<dbReference type="PANTHER" id="PTHR24198">
    <property type="entry name" value="ANKYRIN REPEAT AND PROTEIN KINASE DOMAIN-CONTAINING PROTEIN"/>
    <property type="match status" value="1"/>
</dbReference>